<organism evidence="1">
    <name type="scientific">viral metagenome</name>
    <dbReference type="NCBI Taxonomy" id="1070528"/>
    <lineage>
        <taxon>unclassified sequences</taxon>
        <taxon>metagenomes</taxon>
        <taxon>organismal metagenomes</taxon>
    </lineage>
</organism>
<protein>
    <submittedName>
        <fullName evidence="1">Uncharacterized protein</fullName>
    </submittedName>
</protein>
<accession>A0A6C0M2H6</accession>
<reference evidence="1" key="1">
    <citation type="journal article" date="2020" name="Nature">
        <title>Giant virus diversity and host interactions through global metagenomics.</title>
        <authorList>
            <person name="Schulz F."/>
            <person name="Roux S."/>
            <person name="Paez-Espino D."/>
            <person name="Jungbluth S."/>
            <person name="Walsh D.A."/>
            <person name="Denef V.J."/>
            <person name="McMahon K.D."/>
            <person name="Konstantinidis K.T."/>
            <person name="Eloe-Fadrosh E.A."/>
            <person name="Kyrpides N.C."/>
            <person name="Woyke T."/>
        </authorList>
    </citation>
    <scope>NUCLEOTIDE SEQUENCE</scope>
    <source>
        <strain evidence="1">GVMAG-S-1035085-51</strain>
    </source>
</reference>
<dbReference type="EMBL" id="MN740621">
    <property type="protein sequence ID" value="QHU36014.1"/>
    <property type="molecule type" value="Genomic_DNA"/>
</dbReference>
<evidence type="ECO:0000313" key="1">
    <source>
        <dbReference type="EMBL" id="QHU36014.1"/>
    </source>
</evidence>
<dbReference type="AlphaFoldDB" id="A0A6C0M2H6"/>
<proteinExistence type="predicted"/>
<name>A0A6C0M2H6_9ZZZZ</name>
<sequence>MTSYNFTQRKLRLVQQSEFPALVLSKHESKSKESKSYLDYSKVKEELKKGEINEEIQSIITLQPLPYPPKLVVYNRECYDWSDIPKFY</sequence>